<name>A0A895YMA8_9ACTN</name>
<dbReference type="Pfam" id="PF08044">
    <property type="entry name" value="DUF1707"/>
    <property type="match status" value="1"/>
</dbReference>
<accession>A0A895YMA8</accession>
<dbReference type="AlphaFoldDB" id="A0A895YMA8"/>
<reference evidence="2" key="1">
    <citation type="submission" date="2021-02" db="EMBL/GenBank/DDBJ databases">
        <title>Natrosporangium hydrolyticum gen. nov., sp. nov, a haloalkaliphilic actinobacterium from a soda solonchak soil.</title>
        <authorList>
            <person name="Sorokin D.Y."/>
            <person name="Khijniak T.V."/>
            <person name="Zakharycheva A.P."/>
            <person name="Boueva O.V."/>
            <person name="Ariskina E.V."/>
            <person name="Hahnke R.L."/>
            <person name="Bunk B."/>
            <person name="Sproer C."/>
            <person name="Schumann P."/>
            <person name="Evtushenko L.I."/>
            <person name="Kublanov I.V."/>
        </authorList>
    </citation>
    <scope>NUCLEOTIDE SEQUENCE</scope>
    <source>
        <strain evidence="2">DSM 106523</strain>
    </source>
</reference>
<organism evidence="2 3">
    <name type="scientific">Natronosporangium hydrolyticum</name>
    <dbReference type="NCBI Taxonomy" id="2811111"/>
    <lineage>
        <taxon>Bacteria</taxon>
        <taxon>Bacillati</taxon>
        <taxon>Actinomycetota</taxon>
        <taxon>Actinomycetes</taxon>
        <taxon>Micromonosporales</taxon>
        <taxon>Micromonosporaceae</taxon>
        <taxon>Natronosporangium</taxon>
    </lineage>
</organism>
<sequence>MVQQPTSQQRQTALDQLTAAVEAGRLTLDGFSDRTAAVYRATTPAELATVVHDLPPLPVGVEPAVVEHTPVGAVKRGGRWLVPARAAITTTVGAIKLDLVGAELPTDGAEVLVRARVGTIKVWLPDRWRVEISGTSTVGGRRIEENHPHTAADAPVLRLRLDTTVGTVKVYRT</sequence>
<keyword evidence="3" id="KW-1185">Reference proteome</keyword>
<protein>
    <submittedName>
        <fullName evidence="2">DUF1707 and DUF2154 domain-containing protein</fullName>
    </submittedName>
</protein>
<dbReference type="EMBL" id="CP070499">
    <property type="protein sequence ID" value="QSB15028.1"/>
    <property type="molecule type" value="Genomic_DNA"/>
</dbReference>
<evidence type="ECO:0000313" key="3">
    <source>
        <dbReference type="Proteomes" id="UP000662857"/>
    </source>
</evidence>
<dbReference type="PANTHER" id="PTHR40763:SF5">
    <property type="entry name" value="MEMBRANE PROTEIN"/>
    <property type="match status" value="1"/>
</dbReference>
<dbReference type="KEGG" id="nhy:JQS43_01160"/>
<dbReference type="RefSeq" id="WP_239677195.1">
    <property type="nucleotide sequence ID" value="NZ_CP070499.1"/>
</dbReference>
<dbReference type="PANTHER" id="PTHR40763">
    <property type="entry name" value="MEMBRANE PROTEIN-RELATED"/>
    <property type="match status" value="1"/>
</dbReference>
<proteinExistence type="predicted"/>
<evidence type="ECO:0000259" key="1">
    <source>
        <dbReference type="Pfam" id="PF08044"/>
    </source>
</evidence>
<dbReference type="Proteomes" id="UP000662857">
    <property type="component" value="Chromosome"/>
</dbReference>
<dbReference type="InterPro" id="IPR012551">
    <property type="entry name" value="DUF1707_SHOCT-like"/>
</dbReference>
<evidence type="ECO:0000313" key="2">
    <source>
        <dbReference type="EMBL" id="QSB15028.1"/>
    </source>
</evidence>
<feature type="domain" description="DUF1707" evidence="1">
    <location>
        <begin position="8"/>
        <end position="55"/>
    </location>
</feature>
<gene>
    <name evidence="2" type="ORF">JQS43_01160</name>
</gene>